<sequence>MSTQDALQVQSDWRRYAVLGAVGSTFVGSILLMSPFVVMQLRSELPYMSTPRRKVLKALKFISERQSKRMTEEKSNTTNTRNFYDLGSGDGEAVLAAAEAGWTATGIEMNPTLWLISQLRRCWSSADVRQRSRFVLGDMFQQRLDSADAVMIFGVKPLMPRIAAKISTDCEGGACVMSYRFRIPTEGNGNGSTKEDNDRSNGGKLDAEMVYDEEEMRVWQMSTSVPRPAGSESADD</sequence>
<dbReference type="GO" id="GO:1905706">
    <property type="term" value="P:regulation of mitochondrial ATP synthesis coupled proton transport"/>
    <property type="evidence" value="ECO:0007669"/>
    <property type="project" value="TreeGrafter"/>
</dbReference>
<evidence type="ECO:0000256" key="2">
    <source>
        <dbReference type="ARBA" id="ARBA00022603"/>
    </source>
</evidence>
<feature type="transmembrane region" description="Helical" evidence="6">
    <location>
        <begin position="16"/>
        <end position="38"/>
    </location>
</feature>
<evidence type="ECO:0000256" key="4">
    <source>
        <dbReference type="ARBA" id="ARBA00022691"/>
    </source>
</evidence>
<reference evidence="7" key="1">
    <citation type="submission" date="2021-01" db="EMBL/GenBank/DDBJ databases">
        <authorList>
            <person name="Corre E."/>
            <person name="Pelletier E."/>
            <person name="Niang G."/>
            <person name="Scheremetjew M."/>
            <person name="Finn R."/>
            <person name="Kale V."/>
            <person name="Holt S."/>
            <person name="Cochrane G."/>
            <person name="Meng A."/>
            <person name="Brown T."/>
            <person name="Cohen L."/>
        </authorList>
    </citation>
    <scope>NUCLEOTIDE SEQUENCE</scope>
    <source>
        <strain evidence="7">CCMP3303</strain>
    </source>
</reference>
<proteinExistence type="inferred from homology"/>
<dbReference type="Gene3D" id="3.40.50.150">
    <property type="entry name" value="Vaccinia Virus protein VP39"/>
    <property type="match status" value="1"/>
</dbReference>
<comment type="similarity">
    <text evidence="1">Belongs to the ANT/ATPSC lysine N-methyltransferase family.</text>
</comment>
<dbReference type="InterPro" id="IPR026170">
    <property type="entry name" value="FAM173A/B"/>
</dbReference>
<name>A0A7S0FQG5_9STRA</name>
<evidence type="ECO:0000256" key="5">
    <source>
        <dbReference type="SAM" id="MobiDB-lite"/>
    </source>
</evidence>
<feature type="region of interest" description="Disordered" evidence="5">
    <location>
        <begin position="186"/>
        <end position="207"/>
    </location>
</feature>
<dbReference type="CDD" id="cd02440">
    <property type="entry name" value="AdoMet_MTases"/>
    <property type="match status" value="1"/>
</dbReference>
<dbReference type="PANTHER" id="PTHR13610:SF9">
    <property type="entry name" value="FI06469P"/>
    <property type="match status" value="1"/>
</dbReference>
<evidence type="ECO:0000256" key="1">
    <source>
        <dbReference type="ARBA" id="ARBA00010633"/>
    </source>
</evidence>
<dbReference type="SUPFAM" id="SSF53335">
    <property type="entry name" value="S-adenosyl-L-methionine-dependent methyltransferases"/>
    <property type="match status" value="1"/>
</dbReference>
<dbReference type="PANTHER" id="PTHR13610">
    <property type="entry name" value="METHYLTRANSFERASE DOMAIN-CONTAINING PROTEIN"/>
    <property type="match status" value="1"/>
</dbReference>
<dbReference type="InterPro" id="IPR029063">
    <property type="entry name" value="SAM-dependent_MTases_sf"/>
</dbReference>
<accession>A0A7S0FQG5</accession>
<organism evidence="7">
    <name type="scientific">Minutocellus polymorphus</name>
    <dbReference type="NCBI Taxonomy" id="265543"/>
    <lineage>
        <taxon>Eukaryota</taxon>
        <taxon>Sar</taxon>
        <taxon>Stramenopiles</taxon>
        <taxon>Ochrophyta</taxon>
        <taxon>Bacillariophyta</taxon>
        <taxon>Mediophyceae</taxon>
        <taxon>Cymatosirophycidae</taxon>
        <taxon>Cymatosirales</taxon>
        <taxon>Cymatosiraceae</taxon>
        <taxon>Minutocellus</taxon>
    </lineage>
</organism>
<evidence type="ECO:0000256" key="6">
    <source>
        <dbReference type="SAM" id="Phobius"/>
    </source>
</evidence>
<keyword evidence="6" id="KW-0812">Transmembrane</keyword>
<dbReference type="GO" id="GO:0016279">
    <property type="term" value="F:protein-lysine N-methyltransferase activity"/>
    <property type="evidence" value="ECO:0007669"/>
    <property type="project" value="InterPro"/>
</dbReference>
<dbReference type="EMBL" id="HBEJ01013793">
    <property type="protein sequence ID" value="CAD8374672.1"/>
    <property type="molecule type" value="Transcribed_RNA"/>
</dbReference>
<dbReference type="AlphaFoldDB" id="A0A7S0FQG5"/>
<feature type="compositionally biased region" description="Basic and acidic residues" evidence="5">
    <location>
        <begin position="193"/>
        <end position="207"/>
    </location>
</feature>
<dbReference type="GO" id="GO:0032259">
    <property type="term" value="P:methylation"/>
    <property type="evidence" value="ECO:0007669"/>
    <property type="project" value="UniProtKB-KW"/>
</dbReference>
<keyword evidence="6" id="KW-0472">Membrane</keyword>
<dbReference type="GO" id="GO:0005739">
    <property type="term" value="C:mitochondrion"/>
    <property type="evidence" value="ECO:0007669"/>
    <property type="project" value="TreeGrafter"/>
</dbReference>
<keyword evidence="3" id="KW-0808">Transferase</keyword>
<keyword evidence="6" id="KW-1133">Transmembrane helix</keyword>
<evidence type="ECO:0000256" key="3">
    <source>
        <dbReference type="ARBA" id="ARBA00022679"/>
    </source>
</evidence>
<protein>
    <submittedName>
        <fullName evidence="7">Uncharacterized protein</fullName>
    </submittedName>
</protein>
<keyword evidence="4" id="KW-0949">S-adenosyl-L-methionine</keyword>
<evidence type="ECO:0000313" key="7">
    <source>
        <dbReference type="EMBL" id="CAD8374672.1"/>
    </source>
</evidence>
<keyword evidence="2" id="KW-0489">Methyltransferase</keyword>
<gene>
    <name evidence="7" type="ORF">MPOL1434_LOCUS8101</name>
</gene>